<evidence type="ECO:0000313" key="5">
    <source>
        <dbReference type="EMBL" id="EAR52999.1"/>
    </source>
</evidence>
<dbReference type="RefSeq" id="WP_007255733.1">
    <property type="nucleotide sequence ID" value="NZ_CH724107.1"/>
</dbReference>
<dbReference type="OrthoDB" id="153025at2"/>
<dbReference type="eggNOG" id="COG1216">
    <property type="taxonomic scope" value="Bacteria"/>
</dbReference>
<dbReference type="InterPro" id="IPR001173">
    <property type="entry name" value="Glyco_trans_2-like"/>
</dbReference>
<evidence type="ECO:0000313" key="6">
    <source>
        <dbReference type="Proteomes" id="UP000003635"/>
    </source>
</evidence>
<dbReference type="AlphaFoldDB" id="Q2CJZ0"/>
<dbReference type="PANTHER" id="PTHR43179:SF12">
    <property type="entry name" value="GALACTOFURANOSYLTRANSFERASE GLFT2"/>
    <property type="match status" value="1"/>
</dbReference>
<dbReference type="Proteomes" id="UP000003635">
    <property type="component" value="Unassembled WGS sequence"/>
</dbReference>
<comment type="caution">
    <text evidence="5">The sequence shown here is derived from an EMBL/GenBank/DDBJ whole genome shotgun (WGS) entry which is preliminary data.</text>
</comment>
<keyword evidence="3 5" id="KW-0808">Transferase</keyword>
<proteinExistence type="inferred from homology"/>
<sequence>MTAPAVSVIVVSRNRPDRLALCLKGLGQLDYPSFEIVVVADRRGLRVVDTLPDFFGRVKSVAFDEPNISAARNAGLAAAAGEIVAYIDDDAVPEPLWLRHLVTGFADPRVAAATGYVIGPSGVAFQHRIRAVTERAREYALPMEGLRTKVLQLGSGEAVKTEGTNMAFRRDVLAGLGGFDAAYRFYLEEADVNLRLSDAGHATAVVPLAQVHHGVAPSPRRRDDRVATDLHDVGASLAVFLRKHSSHPDISTPARAERQRRWRALVAHMVAGRIEPRDVRRTLKTFDAGWSEGHERAHSETAAIGPPSAPFLPFRPRVARSGHVVIGGRAWQAAGRLEAARRLVERGATVTVVLLSPTARPHRARFDGAGYWVQRGGLFGPAGPDEPRVRGWRFRDRIGQETARVAPVRGAPMDRR</sequence>
<protein>
    <submittedName>
        <fullName evidence="5">Putative glycosyltransferase</fullName>
    </submittedName>
</protein>
<dbReference type="Gene3D" id="3.90.550.10">
    <property type="entry name" value="Spore Coat Polysaccharide Biosynthesis Protein SpsA, Chain A"/>
    <property type="match status" value="1"/>
</dbReference>
<dbReference type="SUPFAM" id="SSF53448">
    <property type="entry name" value="Nucleotide-diphospho-sugar transferases"/>
    <property type="match status" value="1"/>
</dbReference>
<dbReference type="GO" id="GO:0016757">
    <property type="term" value="F:glycosyltransferase activity"/>
    <property type="evidence" value="ECO:0007669"/>
    <property type="project" value="UniProtKB-KW"/>
</dbReference>
<reference evidence="5 6" key="1">
    <citation type="journal article" date="2010" name="J. Bacteriol.">
        <title>Genome sequences of Oceanicola granulosus HTCC2516(T) and Oceanicola batsensis HTCC2597(TDelta).</title>
        <authorList>
            <person name="Thrash J.C."/>
            <person name="Cho J.C."/>
            <person name="Vergin K.L."/>
            <person name="Giovannoni S.J."/>
        </authorList>
    </citation>
    <scope>NUCLEOTIDE SEQUENCE [LARGE SCALE GENOMIC DNA]</scope>
    <source>
        <strain evidence="6">ATCC BAA-861 / DSM 15982 / KCTC 12143 / HTCC2516</strain>
    </source>
</reference>
<dbReference type="PANTHER" id="PTHR43179">
    <property type="entry name" value="RHAMNOSYLTRANSFERASE WBBL"/>
    <property type="match status" value="1"/>
</dbReference>
<keyword evidence="6" id="KW-1185">Reference proteome</keyword>
<name>Q2CJZ0_OCEGH</name>
<accession>Q2CJZ0</accession>
<keyword evidence="2" id="KW-0328">Glycosyltransferase</keyword>
<evidence type="ECO:0000256" key="3">
    <source>
        <dbReference type="ARBA" id="ARBA00022679"/>
    </source>
</evidence>
<comment type="similarity">
    <text evidence="1">Belongs to the glycosyltransferase 2 family.</text>
</comment>
<dbReference type="HOGENOM" id="CLU_660287_0_0_5"/>
<feature type="domain" description="Glycosyltransferase 2-like" evidence="4">
    <location>
        <begin position="7"/>
        <end position="173"/>
    </location>
</feature>
<evidence type="ECO:0000256" key="1">
    <source>
        <dbReference type="ARBA" id="ARBA00006739"/>
    </source>
</evidence>
<dbReference type="EMBL" id="AAOT01000001">
    <property type="protein sequence ID" value="EAR52999.1"/>
    <property type="molecule type" value="Genomic_DNA"/>
</dbReference>
<evidence type="ECO:0000259" key="4">
    <source>
        <dbReference type="Pfam" id="PF00535"/>
    </source>
</evidence>
<evidence type="ECO:0000256" key="2">
    <source>
        <dbReference type="ARBA" id="ARBA00022676"/>
    </source>
</evidence>
<dbReference type="STRING" id="314256.OG2516_11066"/>
<gene>
    <name evidence="5" type="ORF">OG2516_11066</name>
</gene>
<organism evidence="5 6">
    <name type="scientific">Oceanicola granulosus (strain ATCC BAA-861 / DSM 15982 / KCTC 12143 / HTCC2516)</name>
    <dbReference type="NCBI Taxonomy" id="314256"/>
    <lineage>
        <taxon>Bacteria</taxon>
        <taxon>Pseudomonadati</taxon>
        <taxon>Pseudomonadota</taxon>
        <taxon>Alphaproteobacteria</taxon>
        <taxon>Rhodobacterales</taxon>
        <taxon>Roseobacteraceae</taxon>
        <taxon>Oceanicola</taxon>
    </lineage>
</organism>
<dbReference type="Pfam" id="PF00535">
    <property type="entry name" value="Glycos_transf_2"/>
    <property type="match status" value="1"/>
</dbReference>
<dbReference type="InterPro" id="IPR029044">
    <property type="entry name" value="Nucleotide-diphossugar_trans"/>
</dbReference>